<accession>A0A6J5JVU0</accession>
<dbReference type="EMBL" id="CABWIK020000081">
    <property type="protein sequence ID" value="CAB3975649.1"/>
    <property type="molecule type" value="Genomic_DNA"/>
</dbReference>
<name>A0A6J5JVU0_9BURK</name>
<dbReference type="SUPFAM" id="SSF55469">
    <property type="entry name" value="FMN-dependent nitroreductase-like"/>
    <property type="match status" value="1"/>
</dbReference>
<gene>
    <name evidence="1" type="ORF">BCO9919_06996</name>
</gene>
<dbReference type="AlphaFoldDB" id="A0A6J5JVU0"/>
<protein>
    <submittedName>
        <fullName evidence="1">Malonic semialdehyde reductase</fullName>
    </submittedName>
</protein>
<evidence type="ECO:0000313" key="2">
    <source>
        <dbReference type="Proteomes" id="UP000494322"/>
    </source>
</evidence>
<organism evidence="1 2">
    <name type="scientific">Burkholderia cenocepacia</name>
    <dbReference type="NCBI Taxonomy" id="95486"/>
    <lineage>
        <taxon>Bacteria</taxon>
        <taxon>Pseudomonadati</taxon>
        <taxon>Pseudomonadota</taxon>
        <taxon>Betaproteobacteria</taxon>
        <taxon>Burkholderiales</taxon>
        <taxon>Burkholderiaceae</taxon>
        <taxon>Burkholderia</taxon>
        <taxon>Burkholderia cepacia complex</taxon>
    </lineage>
</organism>
<dbReference type="InterPro" id="IPR000415">
    <property type="entry name" value="Nitroreductase-like"/>
</dbReference>
<dbReference type="Proteomes" id="UP000494322">
    <property type="component" value="Unassembled WGS sequence"/>
</dbReference>
<sequence>MAARALGGDAGPMSGFDGAKVDAAFFAGTAIKRNFLVNLGYGDPAGLFPRSPRFDFDDIAASSDGRWPAPAPVDVGLAPALSKRGNVPYPPRVSRISVISDGTPKRFGGPQYPVPRLV</sequence>
<evidence type="ECO:0000313" key="1">
    <source>
        <dbReference type="EMBL" id="CAB3975649.1"/>
    </source>
</evidence>
<dbReference type="GO" id="GO:0016491">
    <property type="term" value="F:oxidoreductase activity"/>
    <property type="evidence" value="ECO:0007669"/>
    <property type="project" value="InterPro"/>
</dbReference>
<dbReference type="Gene3D" id="3.40.109.10">
    <property type="entry name" value="NADH Oxidase"/>
    <property type="match status" value="1"/>
</dbReference>
<proteinExistence type="predicted"/>
<reference evidence="1 2" key="1">
    <citation type="submission" date="2020-04" db="EMBL/GenBank/DDBJ databases">
        <authorList>
            <person name="Depoorter E."/>
        </authorList>
    </citation>
    <scope>NUCLEOTIDE SEQUENCE [LARGE SCALE GENOMIC DNA]</scope>
    <source>
        <strain evidence="1 2">BCC0132</strain>
    </source>
</reference>